<organism evidence="2 3">
    <name type="scientific">Cylicostephanus goldi</name>
    <name type="common">Nematode worm</name>
    <dbReference type="NCBI Taxonomy" id="71465"/>
    <lineage>
        <taxon>Eukaryota</taxon>
        <taxon>Metazoa</taxon>
        <taxon>Ecdysozoa</taxon>
        <taxon>Nematoda</taxon>
        <taxon>Chromadorea</taxon>
        <taxon>Rhabditida</taxon>
        <taxon>Rhabditina</taxon>
        <taxon>Rhabditomorpha</taxon>
        <taxon>Strongyloidea</taxon>
        <taxon>Strongylidae</taxon>
        <taxon>Cylicostephanus</taxon>
    </lineage>
</organism>
<feature type="compositionally biased region" description="Polar residues" evidence="1">
    <location>
        <begin position="13"/>
        <end position="28"/>
    </location>
</feature>
<protein>
    <submittedName>
        <fullName evidence="2">Uncharacterized protein</fullName>
    </submittedName>
</protein>
<proteinExistence type="predicted"/>
<reference evidence="2 3" key="1">
    <citation type="submission" date="2018-11" db="EMBL/GenBank/DDBJ databases">
        <authorList>
            <consortium name="Pathogen Informatics"/>
        </authorList>
    </citation>
    <scope>NUCLEOTIDE SEQUENCE [LARGE SCALE GENOMIC DNA]</scope>
</reference>
<evidence type="ECO:0000313" key="2">
    <source>
        <dbReference type="EMBL" id="VDK47882.1"/>
    </source>
</evidence>
<feature type="region of interest" description="Disordered" evidence="1">
    <location>
        <begin position="1"/>
        <end position="43"/>
    </location>
</feature>
<accession>A0A3P6QD98</accession>
<dbReference type="Proteomes" id="UP000271889">
    <property type="component" value="Unassembled WGS sequence"/>
</dbReference>
<evidence type="ECO:0000313" key="3">
    <source>
        <dbReference type="Proteomes" id="UP000271889"/>
    </source>
</evidence>
<gene>
    <name evidence="2" type="ORF">CGOC_LOCUS1141</name>
</gene>
<sequence>MQSTDFLGGGSEWTENVPRSVSRQSVKSVNDGICDNDLREEDDDYEDAAEGEQWLEQQTITSLQNIRTCTGSTTTSPDYVTASERITSPDRVSEIVEMVEMNNNIVDGYETDEVKSASTLHKSDAAMNQVALGNRSPG</sequence>
<evidence type="ECO:0000256" key="1">
    <source>
        <dbReference type="SAM" id="MobiDB-lite"/>
    </source>
</evidence>
<dbReference type="EMBL" id="UYRV01001984">
    <property type="protein sequence ID" value="VDK47882.1"/>
    <property type="molecule type" value="Genomic_DNA"/>
</dbReference>
<keyword evidence="3" id="KW-1185">Reference proteome</keyword>
<dbReference type="AlphaFoldDB" id="A0A3P6QD98"/>
<name>A0A3P6QD98_CYLGO</name>